<dbReference type="Pfam" id="PF01380">
    <property type="entry name" value="SIS"/>
    <property type="match status" value="1"/>
</dbReference>
<dbReference type="Gene3D" id="1.10.10.10">
    <property type="entry name" value="Winged helix-like DNA-binding domain superfamily/Winged helix DNA-binding domain"/>
    <property type="match status" value="1"/>
</dbReference>
<dbReference type="GO" id="GO:0003700">
    <property type="term" value="F:DNA-binding transcription factor activity"/>
    <property type="evidence" value="ECO:0007669"/>
    <property type="project" value="InterPro"/>
</dbReference>
<dbReference type="InterPro" id="IPR047640">
    <property type="entry name" value="RpiR-like"/>
</dbReference>
<dbReference type="GO" id="GO:0097367">
    <property type="term" value="F:carbohydrate derivative binding"/>
    <property type="evidence" value="ECO:0007669"/>
    <property type="project" value="InterPro"/>
</dbReference>
<dbReference type="CDD" id="cd05013">
    <property type="entry name" value="SIS_RpiR"/>
    <property type="match status" value="1"/>
</dbReference>
<dbReference type="EMBL" id="CYSA01000015">
    <property type="protein sequence ID" value="CUH64586.1"/>
    <property type="molecule type" value="Genomic_DNA"/>
</dbReference>
<dbReference type="SUPFAM" id="SSF46689">
    <property type="entry name" value="Homeodomain-like"/>
    <property type="match status" value="1"/>
</dbReference>
<dbReference type="InterPro" id="IPR001347">
    <property type="entry name" value="SIS_dom"/>
</dbReference>
<accession>A0A0N7LUV9</accession>
<evidence type="ECO:0000256" key="1">
    <source>
        <dbReference type="ARBA" id="ARBA00023015"/>
    </source>
</evidence>
<name>A0A0N7LUV9_THAGE</name>
<dbReference type="OrthoDB" id="3574600at2"/>
<evidence type="ECO:0000256" key="3">
    <source>
        <dbReference type="ARBA" id="ARBA00023163"/>
    </source>
</evidence>
<keyword evidence="6" id="KW-1185">Reference proteome</keyword>
<reference evidence="5 6" key="1">
    <citation type="submission" date="2015-09" db="EMBL/GenBank/DDBJ databases">
        <authorList>
            <consortium name="Swine Surveillance"/>
        </authorList>
    </citation>
    <scope>NUCLEOTIDE SEQUENCE [LARGE SCALE GENOMIC DNA]</scope>
    <source>
        <strain evidence="5 6">CECT 4357</strain>
    </source>
</reference>
<evidence type="ECO:0000313" key="5">
    <source>
        <dbReference type="EMBL" id="CUH64586.1"/>
    </source>
</evidence>
<evidence type="ECO:0000259" key="4">
    <source>
        <dbReference type="PROSITE" id="PS51071"/>
    </source>
</evidence>
<feature type="domain" description="HTH rpiR-type" evidence="4">
    <location>
        <begin position="6"/>
        <end position="82"/>
    </location>
</feature>
<dbReference type="RefSeq" id="WP_058262113.1">
    <property type="nucleotide sequence ID" value="NZ_CP051181.1"/>
</dbReference>
<keyword evidence="2" id="KW-0238">DNA-binding</keyword>
<proteinExistence type="predicted"/>
<dbReference type="InterPro" id="IPR000281">
    <property type="entry name" value="HTH_RpiR"/>
</dbReference>
<dbReference type="PANTHER" id="PTHR30514:SF18">
    <property type="entry name" value="RPIR-FAMILY TRANSCRIPTIONAL REGULATOR"/>
    <property type="match status" value="1"/>
</dbReference>
<sequence length="290" mass="33153">MNDEPETIAERLQSSFDDLTRAERQLADSLLTSYPVSGLGSITQVAKAAAVSTPTVVRMVQKLGFTGFPDFQSALRRELEARISDPITKRDTWVEKAPDAHILNRFTDAVMGNIRQTLTQLDPDMFDRACAMLAELDHSVLVVGGRITRSLADYFFMHMQVLRPDVTHIQSMSNAWVHYLLDIQPGDVVVIFDVRRYENATLRLAEMAREKGARIILFTDQWRSPVHEFSDCTFCGRIAVPSAWDSTVTLMLILEAVIAEVQEHTWDSSRQRMEDLEDMFDRTRFFRKFT</sequence>
<evidence type="ECO:0000256" key="2">
    <source>
        <dbReference type="ARBA" id="ARBA00023125"/>
    </source>
</evidence>
<gene>
    <name evidence="5" type="primary">rpiR</name>
    <name evidence="5" type="ORF">TG4357_01372</name>
</gene>
<evidence type="ECO:0000313" key="6">
    <source>
        <dbReference type="Proteomes" id="UP000051587"/>
    </source>
</evidence>
<dbReference type="GO" id="GO:0003677">
    <property type="term" value="F:DNA binding"/>
    <property type="evidence" value="ECO:0007669"/>
    <property type="project" value="UniProtKB-KW"/>
</dbReference>
<keyword evidence="1" id="KW-0805">Transcription regulation</keyword>
<dbReference type="InterPro" id="IPR036388">
    <property type="entry name" value="WH-like_DNA-bd_sf"/>
</dbReference>
<dbReference type="InterPro" id="IPR046348">
    <property type="entry name" value="SIS_dom_sf"/>
</dbReference>
<dbReference type="AlphaFoldDB" id="A0A0N7LUV9"/>
<dbReference type="GO" id="GO:1901135">
    <property type="term" value="P:carbohydrate derivative metabolic process"/>
    <property type="evidence" value="ECO:0007669"/>
    <property type="project" value="InterPro"/>
</dbReference>
<dbReference type="InterPro" id="IPR035472">
    <property type="entry name" value="RpiR-like_SIS"/>
</dbReference>
<dbReference type="Gene3D" id="3.40.50.10490">
    <property type="entry name" value="Glucose-6-phosphate isomerase like protein, domain 1"/>
    <property type="match status" value="1"/>
</dbReference>
<dbReference type="PROSITE" id="PS51071">
    <property type="entry name" value="HTH_RPIR"/>
    <property type="match status" value="1"/>
</dbReference>
<dbReference type="InterPro" id="IPR009057">
    <property type="entry name" value="Homeodomain-like_sf"/>
</dbReference>
<dbReference type="STRING" id="53501.SAMN04488043_102304"/>
<dbReference type="Proteomes" id="UP000051587">
    <property type="component" value="Unassembled WGS sequence"/>
</dbReference>
<keyword evidence="3" id="KW-0804">Transcription</keyword>
<organism evidence="5 6">
    <name type="scientific">Thalassovita gelatinovora</name>
    <name type="common">Thalassobius gelatinovorus</name>
    <dbReference type="NCBI Taxonomy" id="53501"/>
    <lineage>
        <taxon>Bacteria</taxon>
        <taxon>Pseudomonadati</taxon>
        <taxon>Pseudomonadota</taxon>
        <taxon>Alphaproteobacteria</taxon>
        <taxon>Rhodobacterales</taxon>
        <taxon>Roseobacteraceae</taxon>
        <taxon>Thalassovita</taxon>
    </lineage>
</organism>
<dbReference type="PANTHER" id="PTHR30514">
    <property type="entry name" value="GLUCOKINASE"/>
    <property type="match status" value="1"/>
</dbReference>
<dbReference type="Pfam" id="PF01418">
    <property type="entry name" value="HTH_6"/>
    <property type="match status" value="1"/>
</dbReference>
<protein>
    <submittedName>
        <fullName evidence="5">Als operon repressor</fullName>
    </submittedName>
</protein>
<dbReference type="SUPFAM" id="SSF53697">
    <property type="entry name" value="SIS domain"/>
    <property type="match status" value="1"/>
</dbReference>